<keyword evidence="1" id="KW-0175">Coiled coil</keyword>
<feature type="coiled-coil region" evidence="1">
    <location>
        <begin position="412"/>
        <end position="496"/>
    </location>
</feature>
<evidence type="ECO:0000313" key="4">
    <source>
        <dbReference type="EMBL" id="CAH9081250.1"/>
    </source>
</evidence>
<sequence length="623" mass="69381">MNSLGVTETHHPQLHSHTELNSQSVMMEYKKVYKSLQEIFPEIDSRVLRAVSIEHRKDPDAAVEAVLSEVIPFLIERTNSSSFSSSPNTVSVVKTSPAAVDSSEVFLENDTESPRMVPFDEKTNEFSSYDAKGGKGQHHESCYSIGQRHDVEDSTSGNLMSFEIGESDVSYNPIPFQRNPELAGECCDADKCESSAIQEPVSSKVHEKCASDSHEEREDVFVECMSAPLVNMDGFTSEECTTAAHKRALFKESSCFDSINHSSTSVVQDVEKSEQLVVVEPEKHTVGLEEMGLKSYVNAVPDINLTGEMIDTHSESVPNPVVTRSGHIFCIDLLEDIITEARSNKKNMFAAMESLMCLMKEVELKEKAAEQAKEEASIGGRGILDRVDHLKEMLRHAKEANDMHAGEVHGEKAILATEVKELQSRLLNMADERDRSLAVLDEMRQNLEARLEAAERERQAAEADKIQKEQLARNALAEQERIMDKLVQEAYILKKEAEENSKLREFLMDRGLVVDMLQGEISVICQDIRLLKEKFDNGVPLSKSFSSSQTSCILASSSNSSSRSMALEPADQAAEHTNSSDQWPGKIDLTFPVCAVETGDRGHDKDGNTDEDWEIFDKGEFCM</sequence>
<evidence type="ECO:0000313" key="5">
    <source>
        <dbReference type="Proteomes" id="UP001152484"/>
    </source>
</evidence>
<evidence type="ECO:0000259" key="3">
    <source>
        <dbReference type="PROSITE" id="PS51140"/>
    </source>
</evidence>
<reference evidence="4" key="1">
    <citation type="submission" date="2022-07" db="EMBL/GenBank/DDBJ databases">
        <authorList>
            <person name="Macas J."/>
            <person name="Novak P."/>
            <person name="Neumann P."/>
        </authorList>
    </citation>
    <scope>NUCLEOTIDE SEQUENCE</scope>
</reference>
<evidence type="ECO:0000256" key="1">
    <source>
        <dbReference type="SAM" id="Coils"/>
    </source>
</evidence>
<dbReference type="PANTHER" id="PTHR48459">
    <property type="entry name" value="CUE DOMAIN-CONTAINING PROTEIN"/>
    <property type="match status" value="1"/>
</dbReference>
<dbReference type="InterPro" id="IPR009060">
    <property type="entry name" value="UBA-like_sf"/>
</dbReference>
<comment type="caution">
    <text evidence="4">The sequence shown here is derived from an EMBL/GenBank/DDBJ whole genome shotgun (WGS) entry which is preliminary data.</text>
</comment>
<accession>A0A9P0YZL5</accession>
<proteinExistence type="predicted"/>
<dbReference type="InterPro" id="IPR003892">
    <property type="entry name" value="CUE"/>
</dbReference>
<dbReference type="EMBL" id="CAMAPE010000014">
    <property type="protein sequence ID" value="CAH9081250.1"/>
    <property type="molecule type" value="Genomic_DNA"/>
</dbReference>
<dbReference type="GO" id="GO:0043130">
    <property type="term" value="F:ubiquitin binding"/>
    <property type="evidence" value="ECO:0007669"/>
    <property type="project" value="InterPro"/>
</dbReference>
<protein>
    <recommendedName>
        <fullName evidence="3">CUE domain-containing protein</fullName>
    </recommendedName>
</protein>
<name>A0A9P0YZL5_CUSEU</name>
<dbReference type="Proteomes" id="UP001152484">
    <property type="component" value="Unassembled WGS sequence"/>
</dbReference>
<dbReference type="OrthoDB" id="620544at2759"/>
<dbReference type="PROSITE" id="PS51140">
    <property type="entry name" value="CUE"/>
    <property type="match status" value="1"/>
</dbReference>
<keyword evidence="5" id="KW-1185">Reference proteome</keyword>
<dbReference type="AlphaFoldDB" id="A0A9P0YZL5"/>
<organism evidence="4 5">
    <name type="scientific">Cuscuta europaea</name>
    <name type="common">European dodder</name>
    <dbReference type="NCBI Taxonomy" id="41803"/>
    <lineage>
        <taxon>Eukaryota</taxon>
        <taxon>Viridiplantae</taxon>
        <taxon>Streptophyta</taxon>
        <taxon>Embryophyta</taxon>
        <taxon>Tracheophyta</taxon>
        <taxon>Spermatophyta</taxon>
        <taxon>Magnoliopsida</taxon>
        <taxon>eudicotyledons</taxon>
        <taxon>Gunneridae</taxon>
        <taxon>Pentapetalae</taxon>
        <taxon>asterids</taxon>
        <taxon>lamiids</taxon>
        <taxon>Solanales</taxon>
        <taxon>Convolvulaceae</taxon>
        <taxon>Cuscuteae</taxon>
        <taxon>Cuscuta</taxon>
        <taxon>Cuscuta subgen. Cuscuta</taxon>
    </lineage>
</organism>
<gene>
    <name evidence="4" type="ORF">CEURO_LOCUS7831</name>
</gene>
<evidence type="ECO:0000256" key="2">
    <source>
        <dbReference type="SAM" id="MobiDB-lite"/>
    </source>
</evidence>
<feature type="domain" description="CUE" evidence="3">
    <location>
        <begin position="28"/>
        <end position="71"/>
    </location>
</feature>
<feature type="region of interest" description="Disordered" evidence="2">
    <location>
        <begin position="563"/>
        <end position="584"/>
    </location>
</feature>
<dbReference type="PANTHER" id="PTHR48459:SF1">
    <property type="entry name" value="CUE DOMAIN-CONTAINING PROTEIN"/>
    <property type="match status" value="1"/>
</dbReference>
<dbReference type="SUPFAM" id="SSF46934">
    <property type="entry name" value="UBA-like"/>
    <property type="match status" value="1"/>
</dbReference>